<dbReference type="AlphaFoldDB" id="A0A1H3EWW1"/>
<reference evidence="2" key="1">
    <citation type="submission" date="2016-10" db="EMBL/GenBank/DDBJ databases">
        <authorList>
            <person name="Varghese N."/>
            <person name="Submissions S."/>
        </authorList>
    </citation>
    <scope>NUCLEOTIDE SEQUENCE [LARGE SCALE GENOMIC DNA]</scope>
    <source>
        <strain evidence="2">DC30,IBRC 10041,KCTC 4046</strain>
    </source>
</reference>
<dbReference type="RefSeq" id="WP_021074896.1">
    <property type="nucleotide sequence ID" value="NZ_FNPC01000001.1"/>
</dbReference>
<evidence type="ECO:0000313" key="2">
    <source>
        <dbReference type="Proteomes" id="UP000199079"/>
    </source>
</evidence>
<dbReference type="EMBL" id="FNPC01000001">
    <property type="protein sequence ID" value="SDX82424.1"/>
    <property type="molecule type" value="Genomic_DNA"/>
</dbReference>
<dbReference type="GeneID" id="43839790"/>
<proteinExistence type="predicted"/>
<gene>
    <name evidence="1" type="ORF">SAMN05216564_101606</name>
</gene>
<dbReference type="OrthoDB" id="304916at2157"/>
<sequence>MSETSRPNTKVARVIDKYDLAGKGAQLEDDWTGATGDRTSLRDLADEFNRSVLEAALRQAGEAVAETDIDSAYRTLTGDDVPRADEMRKRRELESSGVDVDDVLSDFVTHQAIYTYLTEYREAELPDRSENLLERKTETLERLQGRTTAVTESTIETLVSGDQLTDREYEVFVDVRVVCSECGTDYTASELLRRGGCDCET</sequence>
<name>A0A1H3EWW1_9EURY</name>
<dbReference type="Proteomes" id="UP000199079">
    <property type="component" value="Unassembled WGS sequence"/>
</dbReference>
<dbReference type="InterPro" id="IPR048925">
    <property type="entry name" value="RdfA"/>
</dbReference>
<protein>
    <submittedName>
        <fullName evidence="1">Uncharacterized protein</fullName>
    </submittedName>
</protein>
<evidence type="ECO:0000313" key="1">
    <source>
        <dbReference type="EMBL" id="SDX82424.1"/>
    </source>
</evidence>
<organism evidence="1 2">
    <name type="scientific">Halopenitus persicus</name>
    <dbReference type="NCBI Taxonomy" id="1048396"/>
    <lineage>
        <taxon>Archaea</taxon>
        <taxon>Methanobacteriati</taxon>
        <taxon>Methanobacteriota</taxon>
        <taxon>Stenosarchaea group</taxon>
        <taxon>Halobacteria</taxon>
        <taxon>Halobacteriales</taxon>
        <taxon>Haloferacaceae</taxon>
        <taxon>Halopenitus</taxon>
    </lineage>
</organism>
<accession>A0A1H3EWW1</accession>
<keyword evidence="2" id="KW-1185">Reference proteome</keyword>
<dbReference type="Pfam" id="PF21811">
    <property type="entry name" value="RdfA"/>
    <property type="match status" value="1"/>
</dbReference>